<keyword evidence="3" id="KW-1003">Cell membrane</keyword>
<dbReference type="GO" id="GO:0005886">
    <property type="term" value="C:plasma membrane"/>
    <property type="evidence" value="ECO:0007669"/>
    <property type="project" value="UniProtKB-SubCell"/>
</dbReference>
<dbReference type="Gene3D" id="1.20.1250.20">
    <property type="entry name" value="MFS general substrate transporter like domains"/>
    <property type="match status" value="2"/>
</dbReference>
<dbReference type="PROSITE" id="PS01023">
    <property type="entry name" value="PTR2_2"/>
    <property type="match status" value="1"/>
</dbReference>
<evidence type="ECO:0000313" key="11">
    <source>
        <dbReference type="EMBL" id="BBB32372.1"/>
    </source>
</evidence>
<evidence type="ECO:0000256" key="4">
    <source>
        <dbReference type="ARBA" id="ARBA00022692"/>
    </source>
</evidence>
<dbReference type="CDD" id="cd17346">
    <property type="entry name" value="MFS_DtpA_like"/>
    <property type="match status" value="1"/>
</dbReference>
<feature type="transmembrane region" description="Helical" evidence="9">
    <location>
        <begin position="230"/>
        <end position="247"/>
    </location>
</feature>
<keyword evidence="2 8" id="KW-0813">Transport</keyword>
<dbReference type="RefSeq" id="WP_201328719.1">
    <property type="nucleotide sequence ID" value="NZ_AP017470.1"/>
</dbReference>
<keyword evidence="6 9" id="KW-1133">Transmembrane helix</keyword>
<comment type="similarity">
    <text evidence="8">Belongs to the major facilitator superfamily. Proton-dependent oligopeptide transporter (POT/PTR) (TC 2.A.17) family.</text>
</comment>
<feature type="transmembrane region" description="Helical" evidence="9">
    <location>
        <begin position="347"/>
        <end position="370"/>
    </location>
</feature>
<proteinExistence type="inferred from homology"/>
<dbReference type="Proteomes" id="UP000595564">
    <property type="component" value="Chromosome"/>
</dbReference>
<evidence type="ECO:0000256" key="1">
    <source>
        <dbReference type="ARBA" id="ARBA00004651"/>
    </source>
</evidence>
<feature type="transmembrane region" description="Helical" evidence="9">
    <location>
        <begin position="282"/>
        <end position="303"/>
    </location>
</feature>
<sequence>MFKGHPKGLMVLFFTEMWERFGFYTMLALFTLYMKHYFGWDTDKSGQVYGLYLAFVYFTPLIGGYIADKYLGYRKTINIGAAILMVGYALLAVPNPSEMFFYFALIVLVVGNGLFKANISVLVGNLYDNNSPLKDAAYNIFYMGINIGAFLAPLAASFLRNKAPIYIKNWFGINVNGFNLAFGAAAIGMLLSLVIFNVYKEFYLDSDRVKHEEASLNGKEISPEQEKERIFALLVIFFIVIFFWMAFHQNGFALTLFADESVKRSITIFGYTLTIPPELYQVFNPLFILILTPVVVGFFGYLARKGKEPSTPAKIGIGMLLTGFAFLIMVAASLAGGDLNNNSVSPMWLISTYMVVTFGELCLSPMGLSFVSKVAPPRIKGLMMGGWFVATAIGNYLAGFVGRYYHKWPHSKFFLLLSVLAFVSFGLVMLSLKKLNHATREEID</sequence>
<protein>
    <submittedName>
        <fullName evidence="11">Proton-dependent oligopeptide transporter, POT family</fullName>
    </submittedName>
</protein>
<evidence type="ECO:0000256" key="6">
    <source>
        <dbReference type="ARBA" id="ARBA00022989"/>
    </source>
</evidence>
<evidence type="ECO:0000256" key="7">
    <source>
        <dbReference type="ARBA" id="ARBA00023136"/>
    </source>
</evidence>
<dbReference type="InterPro" id="IPR018456">
    <property type="entry name" value="PTR2_symporter_CS"/>
</dbReference>
<feature type="transmembrane region" description="Helical" evidence="9">
    <location>
        <begin position="178"/>
        <end position="199"/>
    </location>
</feature>
<organism evidence="11 12">
    <name type="scientific">Thermotomaculum hydrothermale</name>
    <dbReference type="NCBI Taxonomy" id="981385"/>
    <lineage>
        <taxon>Bacteria</taxon>
        <taxon>Pseudomonadati</taxon>
        <taxon>Acidobacteriota</taxon>
        <taxon>Holophagae</taxon>
        <taxon>Thermotomaculales</taxon>
        <taxon>Thermotomaculaceae</taxon>
        <taxon>Thermotomaculum</taxon>
    </lineage>
</organism>
<evidence type="ECO:0000259" key="10">
    <source>
        <dbReference type="PROSITE" id="PS50850"/>
    </source>
</evidence>
<gene>
    <name evidence="11" type="ORF">TTHT_0807</name>
</gene>
<feature type="transmembrane region" description="Helical" evidence="9">
    <location>
        <begin position="21"/>
        <end position="38"/>
    </location>
</feature>
<name>A0A7R6SZ45_9BACT</name>
<feature type="transmembrane region" description="Helical" evidence="9">
    <location>
        <begin position="136"/>
        <end position="158"/>
    </location>
</feature>
<feature type="transmembrane region" description="Helical" evidence="9">
    <location>
        <begin position="315"/>
        <end position="335"/>
    </location>
</feature>
<dbReference type="InterPro" id="IPR000109">
    <property type="entry name" value="POT_fam"/>
</dbReference>
<reference evidence="11 12" key="1">
    <citation type="journal article" date="2012" name="Extremophiles">
        <title>Thermotomaculum hydrothermale gen. nov., sp. nov., a novel heterotrophic thermophile within the phylum Acidobacteria from a deep-sea hydrothermal vent chimney in the Southern Okinawa Trough.</title>
        <authorList>
            <person name="Izumi H."/>
            <person name="Nunoura T."/>
            <person name="Miyazaki M."/>
            <person name="Mino S."/>
            <person name="Toki T."/>
            <person name="Takai K."/>
            <person name="Sako Y."/>
            <person name="Sawabe T."/>
            <person name="Nakagawa S."/>
        </authorList>
    </citation>
    <scope>NUCLEOTIDE SEQUENCE [LARGE SCALE GENOMIC DNA]</scope>
    <source>
        <strain evidence="11 12">AC55</strain>
    </source>
</reference>
<evidence type="ECO:0000256" key="3">
    <source>
        <dbReference type="ARBA" id="ARBA00022475"/>
    </source>
</evidence>
<dbReference type="KEGG" id="thyd:TTHT_0807"/>
<dbReference type="InterPro" id="IPR036259">
    <property type="entry name" value="MFS_trans_sf"/>
</dbReference>
<dbReference type="GO" id="GO:1904680">
    <property type="term" value="F:peptide transmembrane transporter activity"/>
    <property type="evidence" value="ECO:0007669"/>
    <property type="project" value="InterPro"/>
</dbReference>
<dbReference type="PROSITE" id="PS50850">
    <property type="entry name" value="MFS"/>
    <property type="match status" value="1"/>
</dbReference>
<dbReference type="InterPro" id="IPR020846">
    <property type="entry name" value="MFS_dom"/>
</dbReference>
<accession>A0A7R6SZ45</accession>
<dbReference type="InterPro" id="IPR005279">
    <property type="entry name" value="Dipep/tripep_permease"/>
</dbReference>
<dbReference type="InterPro" id="IPR050171">
    <property type="entry name" value="MFS_Transporters"/>
</dbReference>
<feature type="transmembrane region" description="Helical" evidence="9">
    <location>
        <begin position="76"/>
        <end position="93"/>
    </location>
</feature>
<feature type="transmembrane region" description="Helical" evidence="9">
    <location>
        <begin position="50"/>
        <end position="67"/>
    </location>
</feature>
<evidence type="ECO:0000313" key="12">
    <source>
        <dbReference type="Proteomes" id="UP000595564"/>
    </source>
</evidence>
<keyword evidence="4 8" id="KW-0812">Transmembrane</keyword>
<dbReference type="GO" id="GO:0006857">
    <property type="term" value="P:oligopeptide transport"/>
    <property type="evidence" value="ECO:0007669"/>
    <property type="project" value="InterPro"/>
</dbReference>
<dbReference type="AlphaFoldDB" id="A0A7R6SZ45"/>
<keyword evidence="7 9" id="KW-0472">Membrane</keyword>
<dbReference type="PANTHER" id="PTHR23517:SF15">
    <property type="entry name" value="PROTON-DEPENDENT OLIGOPEPTIDE FAMILY TRANSPORT PROTEIN"/>
    <property type="match status" value="1"/>
</dbReference>
<evidence type="ECO:0000256" key="5">
    <source>
        <dbReference type="ARBA" id="ARBA00022856"/>
    </source>
</evidence>
<evidence type="ECO:0000256" key="9">
    <source>
        <dbReference type="SAM" id="Phobius"/>
    </source>
</evidence>
<dbReference type="PANTHER" id="PTHR23517">
    <property type="entry name" value="RESISTANCE PROTEIN MDTM, PUTATIVE-RELATED-RELATED"/>
    <property type="match status" value="1"/>
</dbReference>
<dbReference type="NCBIfam" id="TIGR00924">
    <property type="entry name" value="yjdL_sub1_fam"/>
    <property type="match status" value="2"/>
</dbReference>
<keyword evidence="5" id="KW-0653">Protein transport</keyword>
<feature type="transmembrane region" description="Helical" evidence="9">
    <location>
        <begin position="99"/>
        <end position="124"/>
    </location>
</feature>
<dbReference type="SUPFAM" id="SSF103473">
    <property type="entry name" value="MFS general substrate transporter"/>
    <property type="match status" value="1"/>
</dbReference>
<evidence type="ECO:0000256" key="8">
    <source>
        <dbReference type="RuleBase" id="RU003755"/>
    </source>
</evidence>
<evidence type="ECO:0000256" key="2">
    <source>
        <dbReference type="ARBA" id="ARBA00022448"/>
    </source>
</evidence>
<comment type="subcellular location">
    <subcellularLocation>
        <location evidence="1">Cell membrane</location>
        <topology evidence="1">Multi-pass membrane protein</topology>
    </subcellularLocation>
    <subcellularLocation>
        <location evidence="8">Membrane</location>
        <topology evidence="8">Multi-pass membrane protein</topology>
    </subcellularLocation>
</comment>
<dbReference type="Pfam" id="PF00854">
    <property type="entry name" value="PTR2"/>
    <property type="match status" value="2"/>
</dbReference>
<feature type="transmembrane region" description="Helical" evidence="9">
    <location>
        <begin position="413"/>
        <end position="432"/>
    </location>
</feature>
<feature type="transmembrane region" description="Helical" evidence="9">
    <location>
        <begin position="382"/>
        <end position="401"/>
    </location>
</feature>
<keyword evidence="12" id="KW-1185">Reference proteome</keyword>
<feature type="domain" description="Major facilitator superfamily (MFS) profile" evidence="10">
    <location>
        <begin position="8"/>
        <end position="436"/>
    </location>
</feature>
<keyword evidence="5" id="KW-0571">Peptide transport</keyword>
<dbReference type="PROSITE" id="PS01022">
    <property type="entry name" value="PTR2_1"/>
    <property type="match status" value="1"/>
</dbReference>
<dbReference type="EMBL" id="AP017470">
    <property type="protein sequence ID" value="BBB32372.1"/>
    <property type="molecule type" value="Genomic_DNA"/>
</dbReference>